<organism evidence="1">
    <name type="scientific">marine sediment metagenome</name>
    <dbReference type="NCBI Taxonomy" id="412755"/>
    <lineage>
        <taxon>unclassified sequences</taxon>
        <taxon>metagenomes</taxon>
        <taxon>ecological metagenomes</taxon>
    </lineage>
</organism>
<comment type="caution">
    <text evidence="1">The sequence shown here is derived from an EMBL/GenBank/DDBJ whole genome shotgun (WGS) entry which is preliminary data.</text>
</comment>
<protein>
    <submittedName>
        <fullName evidence="1">Uncharacterized protein</fullName>
    </submittedName>
</protein>
<dbReference type="EMBL" id="BARW01033525">
    <property type="protein sequence ID" value="GAJ10676.1"/>
    <property type="molecule type" value="Genomic_DNA"/>
</dbReference>
<proteinExistence type="predicted"/>
<dbReference type="AlphaFoldDB" id="X1VB88"/>
<evidence type="ECO:0000313" key="1">
    <source>
        <dbReference type="EMBL" id="GAJ10676.1"/>
    </source>
</evidence>
<accession>X1VB88</accession>
<feature type="non-terminal residue" evidence="1">
    <location>
        <position position="1"/>
    </location>
</feature>
<gene>
    <name evidence="1" type="ORF">S12H4_52780</name>
</gene>
<reference evidence="1" key="1">
    <citation type="journal article" date="2014" name="Front. Microbiol.">
        <title>High frequency of phylogenetically diverse reductive dehalogenase-homologous genes in deep subseafloor sedimentary metagenomes.</title>
        <authorList>
            <person name="Kawai M."/>
            <person name="Futagami T."/>
            <person name="Toyoda A."/>
            <person name="Takaki Y."/>
            <person name="Nishi S."/>
            <person name="Hori S."/>
            <person name="Arai W."/>
            <person name="Tsubouchi T."/>
            <person name="Morono Y."/>
            <person name="Uchiyama I."/>
            <person name="Ito T."/>
            <person name="Fujiyama A."/>
            <person name="Inagaki F."/>
            <person name="Takami H."/>
        </authorList>
    </citation>
    <scope>NUCLEOTIDE SEQUENCE</scope>
    <source>
        <strain evidence="1">Expedition CK06-06</strain>
    </source>
</reference>
<sequence length="50" mass="6043">LLLREKLQEERNRHLKNEYDRVFSDKTICDEQLKTAMWFDGAGSKEGQEW</sequence>
<name>X1VB88_9ZZZZ</name>